<dbReference type="Pfam" id="PF25849">
    <property type="entry name" value="PelX_N"/>
    <property type="match status" value="1"/>
</dbReference>
<keyword evidence="7" id="KW-0456">Lyase</keyword>
<dbReference type="PATRIC" id="fig|408015.6.peg.2020"/>
<dbReference type="AlphaFoldDB" id="A0A0F7FT44"/>
<evidence type="ECO:0000256" key="10">
    <source>
        <dbReference type="SAM" id="SignalP"/>
    </source>
</evidence>
<protein>
    <submittedName>
        <fullName evidence="14">Pectate disaccharide-lyase</fullName>
    </submittedName>
</protein>
<dbReference type="InterPro" id="IPR039448">
    <property type="entry name" value="Beta_helix"/>
</dbReference>
<dbReference type="SMART" id="SM00710">
    <property type="entry name" value="PbH1"/>
    <property type="match status" value="5"/>
</dbReference>
<dbReference type="InterPro" id="IPR058953">
    <property type="entry name" value="PelX-like_N"/>
</dbReference>
<dbReference type="Gene3D" id="2.160.20.10">
    <property type="entry name" value="Single-stranded right-handed beta-helix, Pectin lyase-like"/>
    <property type="match status" value="1"/>
</dbReference>
<comment type="similarity">
    <text evidence="8">Belongs to the polysaccharide lyase 9 family.</text>
</comment>
<organism evidence="14 15">
    <name type="scientific">Streptomyces xiamenensis</name>
    <dbReference type="NCBI Taxonomy" id="408015"/>
    <lineage>
        <taxon>Bacteria</taxon>
        <taxon>Bacillati</taxon>
        <taxon>Actinomycetota</taxon>
        <taxon>Actinomycetes</taxon>
        <taxon>Kitasatosporales</taxon>
        <taxon>Streptomycetaceae</taxon>
        <taxon>Streptomyces</taxon>
    </lineage>
</organism>
<evidence type="ECO:0000259" key="12">
    <source>
        <dbReference type="Pfam" id="PF25849"/>
    </source>
</evidence>
<evidence type="ECO:0000256" key="5">
    <source>
        <dbReference type="ARBA" id="ARBA00022729"/>
    </source>
</evidence>
<keyword evidence="6" id="KW-0106">Calcium</keyword>
<dbReference type="InterPro" id="IPR058863">
    <property type="entry name" value="PelX-like_Ig"/>
</dbReference>
<sequence length="787" mass="84320">MVEMRSLSGWIRAGAGGLAIALLAAGAGTAVAAPAPEANNAQTWEAVTFGQSTDLNFATNVLPEKIGTNYAEPEHPGTIDGKIVMESRGGKLAPGHDGLTFYQTGLDPRTDNFVLTADMTVEQFGPETGAAPNSQDSAGIMVRDVNGAPRQDPMVAGFEEVPAASNIFGAGMLRQGISGLVRTGVTEPWGNRGSALKATPFTTDSRYTLPLGTPVSLRLERTDTEFVMSATFTHAGEPATFEQRVTGADWVQDIDPDRMYVGFYAARNAKVTFENAHLELSGAQTQPRPPTEPVPVQPALTLHSAPETSTAQYTLRARTNTAGTVTVTDERGKRVAHKRLAAGEFFSHPVRLKDESTGYTFTLVTGEGETVTRTLTVTRTAYGERGDGAVIHASPTGTATAAGTAARPVDLQTALRHVAPGGQVLLHGGTYEPAGTLNLSASYSGLPNKPKTLKPYRDQQVIIDGRGALPVVLRLDADNWRVEGFRITRAASNALRMSGSHNVISAMTFNYNGDTGFQITGSGEDPAYWPRHNLITGCESHDNRDASDINADGFAAKLGVGEGNVFRGNIAHHNIDDGWDLYNRTNEGANLPITLENNVSYANGRLSNGYNEDSNTGNGFKLGGEGLPVDHVVRGNIAYDNNMDGFSDNFNPGRLTLTNNTAFDNKRFNYLIRFSPYFSPEEQGVYRDNLSLRTPGGRGGDEPETDFIAGDVDRTNVLFDGERATNADGTTVATAADFRSLELPERYARGRDGTPEHGDFLRPAQRSPLNKAGTHRSVIGALDGSRR</sequence>
<dbReference type="EMBL" id="CP009922">
    <property type="protein sequence ID" value="AKG43374.1"/>
    <property type="molecule type" value="Genomic_DNA"/>
</dbReference>
<evidence type="ECO:0000313" key="15">
    <source>
        <dbReference type="Proteomes" id="UP000034034"/>
    </source>
</evidence>
<feature type="domain" description="Right handed beta helix" evidence="11">
    <location>
        <begin position="477"/>
        <end position="661"/>
    </location>
</feature>
<dbReference type="Pfam" id="PF25850">
    <property type="entry name" value="PelX_Ig"/>
    <property type="match status" value="1"/>
</dbReference>
<feature type="compositionally biased region" description="Basic and acidic residues" evidence="9">
    <location>
        <begin position="748"/>
        <end position="760"/>
    </location>
</feature>
<dbReference type="GO" id="GO:0005576">
    <property type="term" value="C:extracellular region"/>
    <property type="evidence" value="ECO:0007669"/>
    <property type="project" value="UniProtKB-SubCell"/>
</dbReference>
<name>A0A0F7FT44_9ACTN</name>
<evidence type="ECO:0000256" key="8">
    <source>
        <dbReference type="ARBA" id="ARBA00038263"/>
    </source>
</evidence>
<dbReference type="SUPFAM" id="SSF51126">
    <property type="entry name" value="Pectin lyase-like"/>
    <property type="match status" value="1"/>
</dbReference>
<keyword evidence="15" id="KW-1185">Reference proteome</keyword>
<evidence type="ECO:0000259" key="13">
    <source>
        <dbReference type="Pfam" id="PF25850"/>
    </source>
</evidence>
<dbReference type="Pfam" id="PF13229">
    <property type="entry name" value="Beta_helix"/>
    <property type="match status" value="1"/>
</dbReference>
<dbReference type="GO" id="GO:0046872">
    <property type="term" value="F:metal ion binding"/>
    <property type="evidence" value="ECO:0007669"/>
    <property type="project" value="UniProtKB-KW"/>
</dbReference>
<evidence type="ECO:0000256" key="3">
    <source>
        <dbReference type="ARBA" id="ARBA00022525"/>
    </source>
</evidence>
<reference evidence="14" key="1">
    <citation type="submission" date="2019-08" db="EMBL/GenBank/DDBJ databases">
        <title>Complete genome sequence of a mangrove-derived Streptomyces xiamenensis.</title>
        <authorList>
            <person name="Xu J."/>
        </authorList>
    </citation>
    <scope>NUCLEOTIDE SEQUENCE</scope>
    <source>
        <strain evidence="14">318</strain>
    </source>
</reference>
<evidence type="ECO:0000256" key="6">
    <source>
        <dbReference type="ARBA" id="ARBA00022837"/>
    </source>
</evidence>
<dbReference type="PANTHER" id="PTHR40088">
    <property type="entry name" value="PECTATE LYASE (EUROFUNG)"/>
    <property type="match status" value="1"/>
</dbReference>
<dbReference type="HOGENOM" id="CLU_388226_0_0_11"/>
<comment type="subcellular location">
    <subcellularLocation>
        <location evidence="2">Secreted</location>
    </subcellularLocation>
</comment>
<evidence type="ECO:0000256" key="7">
    <source>
        <dbReference type="ARBA" id="ARBA00023239"/>
    </source>
</evidence>
<keyword evidence="4" id="KW-0479">Metal-binding</keyword>
<dbReference type="PANTHER" id="PTHR40088:SF1">
    <property type="entry name" value="PECTATE LYASE PEL9"/>
    <property type="match status" value="1"/>
</dbReference>
<evidence type="ECO:0000256" key="1">
    <source>
        <dbReference type="ARBA" id="ARBA00001913"/>
    </source>
</evidence>
<gene>
    <name evidence="14" type="ORF">SXIM_19900</name>
</gene>
<comment type="cofactor">
    <cofactor evidence="1">
        <name>Ca(2+)</name>
        <dbReference type="ChEBI" id="CHEBI:29108"/>
    </cofactor>
</comment>
<evidence type="ECO:0000256" key="9">
    <source>
        <dbReference type="SAM" id="MobiDB-lite"/>
    </source>
</evidence>
<evidence type="ECO:0000256" key="4">
    <source>
        <dbReference type="ARBA" id="ARBA00022723"/>
    </source>
</evidence>
<feature type="domain" description="Pectate disaccharide-lyase-like N-terminal" evidence="12">
    <location>
        <begin position="46"/>
        <end position="282"/>
    </location>
</feature>
<dbReference type="STRING" id="408015.SXIM_19900"/>
<evidence type="ECO:0000256" key="2">
    <source>
        <dbReference type="ARBA" id="ARBA00004613"/>
    </source>
</evidence>
<dbReference type="InterPro" id="IPR006626">
    <property type="entry name" value="PbH1"/>
</dbReference>
<dbReference type="GO" id="GO:0016837">
    <property type="term" value="F:carbon-oxygen lyase activity, acting on polysaccharides"/>
    <property type="evidence" value="ECO:0007669"/>
    <property type="project" value="TreeGrafter"/>
</dbReference>
<dbReference type="InterPro" id="IPR011050">
    <property type="entry name" value="Pectin_lyase_fold/virulence"/>
</dbReference>
<feature type="domain" description="Pectate disaccharide-lyase-like central Ig-like" evidence="13">
    <location>
        <begin position="302"/>
        <end position="379"/>
    </location>
</feature>
<evidence type="ECO:0000259" key="11">
    <source>
        <dbReference type="Pfam" id="PF13229"/>
    </source>
</evidence>
<feature type="signal peptide" evidence="10">
    <location>
        <begin position="1"/>
        <end position="32"/>
    </location>
</feature>
<keyword evidence="3" id="KW-0964">Secreted</keyword>
<feature type="chain" id="PRO_5002515660" evidence="10">
    <location>
        <begin position="33"/>
        <end position="787"/>
    </location>
</feature>
<proteinExistence type="inferred from homology"/>
<dbReference type="KEGG" id="sxi:SXIM_19900"/>
<dbReference type="InterPro" id="IPR052052">
    <property type="entry name" value="Polysaccharide_Lyase_9"/>
</dbReference>
<accession>A0A0F7FT44</accession>
<evidence type="ECO:0000313" key="14">
    <source>
        <dbReference type="EMBL" id="AKG43374.1"/>
    </source>
</evidence>
<dbReference type="Proteomes" id="UP000034034">
    <property type="component" value="Chromosome"/>
</dbReference>
<dbReference type="InterPro" id="IPR012334">
    <property type="entry name" value="Pectin_lyas_fold"/>
</dbReference>
<feature type="region of interest" description="Disordered" evidence="9">
    <location>
        <begin position="748"/>
        <end position="787"/>
    </location>
</feature>
<keyword evidence="5 10" id="KW-0732">Signal</keyword>